<dbReference type="AlphaFoldDB" id="A0ABD2CFR1"/>
<name>A0ABD2CFR1_VESMC</name>
<evidence type="ECO:0000313" key="2">
    <source>
        <dbReference type="Proteomes" id="UP001607303"/>
    </source>
</evidence>
<evidence type="ECO:0000313" key="1">
    <source>
        <dbReference type="EMBL" id="KAL2743908.1"/>
    </source>
</evidence>
<sequence length="61" mass="7051">MGGLESNIGWCLVTKKCSRNFSYLAHLSDIIKIYCIIDITIKNFATNCNILFMKMILLFHH</sequence>
<dbReference type="Proteomes" id="UP001607303">
    <property type="component" value="Unassembled WGS sequence"/>
</dbReference>
<organism evidence="1 2">
    <name type="scientific">Vespula maculifrons</name>
    <name type="common">Eastern yellow jacket</name>
    <name type="synonym">Wasp</name>
    <dbReference type="NCBI Taxonomy" id="7453"/>
    <lineage>
        <taxon>Eukaryota</taxon>
        <taxon>Metazoa</taxon>
        <taxon>Ecdysozoa</taxon>
        <taxon>Arthropoda</taxon>
        <taxon>Hexapoda</taxon>
        <taxon>Insecta</taxon>
        <taxon>Pterygota</taxon>
        <taxon>Neoptera</taxon>
        <taxon>Endopterygota</taxon>
        <taxon>Hymenoptera</taxon>
        <taxon>Apocrita</taxon>
        <taxon>Aculeata</taxon>
        <taxon>Vespoidea</taxon>
        <taxon>Vespidae</taxon>
        <taxon>Vespinae</taxon>
        <taxon>Vespula</taxon>
    </lineage>
</organism>
<keyword evidence="2" id="KW-1185">Reference proteome</keyword>
<gene>
    <name evidence="1" type="ORF">V1477_007784</name>
</gene>
<proteinExistence type="predicted"/>
<protein>
    <submittedName>
        <fullName evidence="1">Uncharacterized protein</fullName>
    </submittedName>
</protein>
<dbReference type="EMBL" id="JAYRBN010000053">
    <property type="protein sequence ID" value="KAL2743908.1"/>
    <property type="molecule type" value="Genomic_DNA"/>
</dbReference>
<comment type="caution">
    <text evidence="1">The sequence shown here is derived from an EMBL/GenBank/DDBJ whole genome shotgun (WGS) entry which is preliminary data.</text>
</comment>
<accession>A0ABD2CFR1</accession>
<reference evidence="1 2" key="1">
    <citation type="journal article" date="2024" name="Ann. Entomol. Soc. Am.">
        <title>Genomic analyses of the southern and eastern yellowjacket wasps (Hymenoptera: Vespidae) reveal evolutionary signatures of social life.</title>
        <authorList>
            <person name="Catto M.A."/>
            <person name="Caine P.B."/>
            <person name="Orr S.E."/>
            <person name="Hunt B.G."/>
            <person name="Goodisman M.A.D."/>
        </authorList>
    </citation>
    <scope>NUCLEOTIDE SEQUENCE [LARGE SCALE GENOMIC DNA]</scope>
    <source>
        <strain evidence="1">232</strain>
        <tissue evidence="1">Head and thorax</tissue>
    </source>
</reference>